<reference evidence="11 12" key="1">
    <citation type="journal article" date="2014" name="PLoS Genet.">
        <title>Phylogenetically driven sequencing of extremely halophilic archaea reveals strategies for static and dynamic osmo-response.</title>
        <authorList>
            <person name="Becker E.A."/>
            <person name="Seitzer P.M."/>
            <person name="Tritt A."/>
            <person name="Larsen D."/>
            <person name="Krusor M."/>
            <person name="Yao A.I."/>
            <person name="Wu D."/>
            <person name="Madern D."/>
            <person name="Eisen J.A."/>
            <person name="Darling A.E."/>
            <person name="Facciotti M.T."/>
        </authorList>
    </citation>
    <scope>NUCLEOTIDE SEQUENCE [LARGE SCALE GENOMIC DNA]</scope>
    <source>
        <strain evidence="11 12">DSM 5350</strain>
    </source>
</reference>
<evidence type="ECO:0000256" key="1">
    <source>
        <dbReference type="ARBA" id="ARBA00022490"/>
    </source>
</evidence>
<evidence type="ECO:0000256" key="5">
    <source>
        <dbReference type="ARBA" id="ARBA00022842"/>
    </source>
</evidence>
<feature type="binding site" evidence="10">
    <location>
        <begin position="166"/>
        <end position="171"/>
    </location>
    <ligand>
        <name>sn-glycerol 1-phosphate</name>
        <dbReference type="ChEBI" id="CHEBI:57685"/>
    </ligand>
</feature>
<dbReference type="STRING" id="1227455.C449_03736"/>
<evidence type="ECO:0000256" key="6">
    <source>
        <dbReference type="ARBA" id="ARBA00023098"/>
    </source>
</evidence>
<dbReference type="NCBIfam" id="TIGR04147">
    <property type="entry name" value="GGGPS_Halobact"/>
    <property type="match status" value="1"/>
</dbReference>
<dbReference type="GO" id="GO:0046474">
    <property type="term" value="P:glycerophospholipid biosynthetic process"/>
    <property type="evidence" value="ECO:0007669"/>
    <property type="project" value="UniProtKB-UniRule"/>
</dbReference>
<feature type="binding site" evidence="10">
    <location>
        <position position="15"/>
    </location>
    <ligand>
        <name>Mg(2+)</name>
        <dbReference type="ChEBI" id="CHEBI:18420"/>
    </ligand>
</feature>
<dbReference type="OrthoDB" id="49758at2157"/>
<evidence type="ECO:0000256" key="7">
    <source>
        <dbReference type="ARBA" id="ARBA00023209"/>
    </source>
</evidence>
<dbReference type="Proteomes" id="UP000011669">
    <property type="component" value="Unassembled WGS sequence"/>
</dbReference>
<comment type="catalytic activity">
    <reaction evidence="9 10">
        <text>sn-glycerol 1-phosphate + (2E,6E,10E)-geranylgeranyl diphosphate = sn-3-O-(geranylgeranyl)glycerol 1-phosphate + diphosphate</text>
        <dbReference type="Rhea" id="RHEA:23404"/>
        <dbReference type="ChEBI" id="CHEBI:33019"/>
        <dbReference type="ChEBI" id="CHEBI:57677"/>
        <dbReference type="ChEBI" id="CHEBI:57685"/>
        <dbReference type="ChEBI" id="CHEBI:58756"/>
        <dbReference type="EC" id="2.5.1.41"/>
    </reaction>
</comment>
<dbReference type="HAMAP" id="MF_00112">
    <property type="entry name" value="GGGP_HepGP_synthase"/>
    <property type="match status" value="1"/>
</dbReference>
<keyword evidence="2 10" id="KW-0444">Lipid biosynthesis</keyword>
<feature type="binding site" evidence="10">
    <location>
        <position position="42"/>
    </location>
    <ligand>
        <name>Mg(2+)</name>
        <dbReference type="ChEBI" id="CHEBI:18420"/>
    </ligand>
</feature>
<dbReference type="Pfam" id="PF01884">
    <property type="entry name" value="PcrB"/>
    <property type="match status" value="1"/>
</dbReference>
<keyword evidence="12" id="KW-1185">Reference proteome</keyword>
<feature type="binding site" evidence="10">
    <location>
        <begin position="216"/>
        <end position="217"/>
    </location>
    <ligand>
        <name>sn-glycerol 1-phosphate</name>
        <dbReference type="ChEBI" id="CHEBI:57685"/>
    </ligand>
</feature>
<dbReference type="GO" id="GO:0005737">
    <property type="term" value="C:cytoplasm"/>
    <property type="evidence" value="ECO:0007669"/>
    <property type="project" value="UniProtKB-SubCell"/>
</dbReference>
<dbReference type="CDD" id="cd02812">
    <property type="entry name" value="PcrB_like"/>
    <property type="match status" value="1"/>
</dbReference>
<evidence type="ECO:0000256" key="4">
    <source>
        <dbReference type="ARBA" id="ARBA00022723"/>
    </source>
</evidence>
<evidence type="ECO:0000256" key="9">
    <source>
        <dbReference type="ARBA" id="ARBA00047288"/>
    </source>
</evidence>
<evidence type="ECO:0000256" key="8">
    <source>
        <dbReference type="ARBA" id="ARBA00023264"/>
    </source>
</evidence>
<name>M0MM28_9EURY</name>
<dbReference type="PANTHER" id="PTHR40029">
    <property type="match status" value="1"/>
</dbReference>
<dbReference type="NCBIfam" id="TIGR01768">
    <property type="entry name" value="GGGP-family"/>
    <property type="match status" value="1"/>
</dbReference>
<dbReference type="NCBIfam" id="NF003199">
    <property type="entry name" value="PRK04169.1-3"/>
    <property type="match status" value="1"/>
</dbReference>
<dbReference type="InterPro" id="IPR038597">
    <property type="entry name" value="GGGP/HepGP_synthase_sf"/>
</dbReference>
<comment type="caution">
    <text evidence="10">Lacks conserved residue(s) required for the propagation of feature annotation.</text>
</comment>
<accession>M0MM28</accession>
<dbReference type="PATRIC" id="fig|1227455.4.peg.760"/>
<keyword evidence="4 10" id="KW-0479">Metal-binding</keyword>
<dbReference type="RefSeq" id="WP_006076576.1">
    <property type="nucleotide sequence ID" value="NZ_AOMD01000012.1"/>
</dbReference>
<sequence>MSAPWTEWDHIVKLDPDKTLVDGESYADVCKTGTDAIEIGGTTGMTEEKMTEVIEPCAAAGREHDVPVYIEPSHPGTVVHADGLSGYLVPTVFNAGDIAWLTGVHKEWARMDAEIDWDRTHTEAYIVLNPDSSVAEYTQANCDLDADEVAAYATVAERMFGQRIVYLEYSGTFGDPDVVTAASDALDDATLFYGGGIGDYDAAREMGGRADTVIVGDLVHDEGCDAVRETVRGAKEAGQEPVEPDR</sequence>
<keyword evidence="1 10" id="KW-0963">Cytoplasm</keyword>
<dbReference type="UniPathway" id="UPA00940"/>
<feature type="binding site" evidence="10">
    <location>
        <position position="13"/>
    </location>
    <ligand>
        <name>sn-glycerol 1-phosphate</name>
        <dbReference type="ChEBI" id="CHEBI:57685"/>
    </ligand>
</feature>
<keyword evidence="8 10" id="KW-1208">Phospholipid metabolism</keyword>
<keyword evidence="3 10" id="KW-0808">Transferase</keyword>
<dbReference type="Gene3D" id="3.20.20.390">
    <property type="entry name" value="FMN-linked oxidoreductases"/>
    <property type="match status" value="1"/>
</dbReference>
<dbReference type="EMBL" id="AOMD01000012">
    <property type="protein sequence ID" value="EMA46747.1"/>
    <property type="molecule type" value="Genomic_DNA"/>
</dbReference>
<comment type="cofactor">
    <cofactor evidence="10">
        <name>Mg(2+)</name>
        <dbReference type="ChEBI" id="CHEBI:18420"/>
    </cofactor>
</comment>
<evidence type="ECO:0000256" key="2">
    <source>
        <dbReference type="ARBA" id="ARBA00022516"/>
    </source>
</evidence>
<protein>
    <recommendedName>
        <fullName evidence="10">Geranylgeranylglyceryl phosphate synthase</fullName>
        <shortName evidence="10">GGGP synthase</shortName>
        <shortName evidence="10">GGGPS</shortName>
        <ecNumber evidence="10">2.5.1.41</ecNumber>
    </recommendedName>
    <alternativeName>
        <fullName evidence="10">(S)-3-O-geranylgeranylglyceryl phosphate synthase</fullName>
    </alternativeName>
    <alternativeName>
        <fullName evidence="10">Phosphoglycerol geranylgeranyltransferase</fullName>
    </alternativeName>
</protein>
<gene>
    <name evidence="11" type="ORF">C449_03736</name>
</gene>
<evidence type="ECO:0000256" key="10">
    <source>
        <dbReference type="HAMAP-Rule" id="MF_00112"/>
    </source>
</evidence>
<keyword evidence="5 10" id="KW-0460">Magnesium</keyword>
<dbReference type="InParanoid" id="M0MM28"/>
<dbReference type="InterPro" id="IPR008205">
    <property type="entry name" value="GGGP_HepGP_synthase"/>
</dbReference>
<evidence type="ECO:0000313" key="11">
    <source>
        <dbReference type="EMBL" id="EMA46747.1"/>
    </source>
</evidence>
<dbReference type="GO" id="GO:0000287">
    <property type="term" value="F:magnesium ion binding"/>
    <property type="evidence" value="ECO:0007669"/>
    <property type="project" value="UniProtKB-UniRule"/>
</dbReference>
<organism evidence="11 12">
    <name type="scientific">Halococcus saccharolyticus DSM 5350</name>
    <dbReference type="NCBI Taxonomy" id="1227455"/>
    <lineage>
        <taxon>Archaea</taxon>
        <taxon>Methanobacteriati</taxon>
        <taxon>Methanobacteriota</taxon>
        <taxon>Stenosarchaea group</taxon>
        <taxon>Halobacteria</taxon>
        <taxon>Halobacteriales</taxon>
        <taxon>Halococcaceae</taxon>
        <taxon>Halococcus</taxon>
    </lineage>
</organism>
<feature type="binding site" evidence="10">
    <location>
        <position position="196"/>
    </location>
    <ligand>
        <name>sn-glycerol 1-phosphate</name>
        <dbReference type="ChEBI" id="CHEBI:57685"/>
    </ligand>
</feature>
<dbReference type="GO" id="GO:0047294">
    <property type="term" value="F:phosphoglycerol geranylgeranyltransferase activity"/>
    <property type="evidence" value="ECO:0007669"/>
    <property type="project" value="UniProtKB-UniRule"/>
</dbReference>
<dbReference type="AlphaFoldDB" id="M0MM28"/>
<evidence type="ECO:0000313" key="12">
    <source>
        <dbReference type="Proteomes" id="UP000011669"/>
    </source>
</evidence>
<dbReference type="PANTHER" id="PTHR40029:SF2">
    <property type="entry name" value="HEPTAPRENYLGLYCERYL PHOSPHATE SYNTHASE"/>
    <property type="match status" value="1"/>
</dbReference>
<dbReference type="InterPro" id="IPR039074">
    <property type="entry name" value="GGGP/HepGP_synthase_I"/>
</dbReference>
<evidence type="ECO:0000256" key="3">
    <source>
        <dbReference type="ARBA" id="ARBA00022679"/>
    </source>
</evidence>
<comment type="subcellular location">
    <subcellularLocation>
        <location evidence="10">Cytoplasm</location>
    </subcellularLocation>
</comment>
<comment type="similarity">
    <text evidence="10">Belongs to the GGGP/HepGP synthase family. Group I subfamily.</text>
</comment>
<dbReference type="InterPro" id="IPR026417">
    <property type="entry name" value="GGGPS_halobacteria"/>
</dbReference>
<dbReference type="GO" id="GO:0120536">
    <property type="term" value="F:heptaprenylglyceryl phosphate synthase activity"/>
    <property type="evidence" value="ECO:0007669"/>
    <property type="project" value="UniProtKB-ARBA"/>
</dbReference>
<comment type="caution">
    <text evidence="11">The sequence shown here is derived from an EMBL/GenBank/DDBJ whole genome shotgun (WGS) entry which is preliminary data.</text>
</comment>
<comment type="function">
    <text evidence="10">Prenyltransferase that catalyzes the transfer of the geranylgeranyl moiety of geranylgeranyl diphosphate (GGPP) to the C3 hydroxyl of sn-glycerol-1-phosphate (G1P). This reaction is the first ether-bond-formation step in the biosynthesis of archaeal membrane lipids.</text>
</comment>
<comment type="pathway">
    <text evidence="10">Membrane lipid metabolism; glycerophospholipid metabolism.</text>
</comment>
<dbReference type="SUPFAM" id="SSF51395">
    <property type="entry name" value="FMN-linked oxidoreductases"/>
    <property type="match status" value="1"/>
</dbReference>
<proteinExistence type="inferred from homology"/>
<keyword evidence="7 10" id="KW-0594">Phospholipid biosynthesis</keyword>
<keyword evidence="6 10" id="KW-0443">Lipid metabolism</keyword>
<dbReference type="EC" id="2.5.1.41" evidence="10"/>